<reference evidence="7 8" key="1">
    <citation type="submission" date="2015-05" db="EMBL/GenBank/DDBJ databases">
        <title>Genome sequencing and analysis of members of genus Stenotrophomonas.</title>
        <authorList>
            <person name="Patil P.P."/>
            <person name="Midha S."/>
            <person name="Patil P.B."/>
        </authorList>
    </citation>
    <scope>NUCLEOTIDE SEQUENCE [LARGE SCALE GENOMIC DNA]</scope>
    <source>
        <strain evidence="7 8">DSM 18929</strain>
    </source>
</reference>
<keyword evidence="3" id="KW-0731">Sigma factor</keyword>
<dbReference type="InterPro" id="IPR013249">
    <property type="entry name" value="RNA_pol_sigma70_r4_t2"/>
</dbReference>
<keyword evidence="8" id="KW-1185">Reference proteome</keyword>
<name>A0A0R0CAI2_9GAMM</name>
<dbReference type="InterPro" id="IPR013324">
    <property type="entry name" value="RNA_pol_sigma_r3/r4-like"/>
</dbReference>
<dbReference type="InterPro" id="IPR039425">
    <property type="entry name" value="RNA_pol_sigma-70-like"/>
</dbReference>
<dbReference type="GO" id="GO:0006352">
    <property type="term" value="P:DNA-templated transcription initiation"/>
    <property type="evidence" value="ECO:0007669"/>
    <property type="project" value="InterPro"/>
</dbReference>
<dbReference type="Gene3D" id="1.10.10.10">
    <property type="entry name" value="Winged helix-like DNA-binding domain superfamily/Winged helix DNA-binding domain"/>
    <property type="match status" value="1"/>
</dbReference>
<dbReference type="STRING" id="405444.ABB26_16975"/>
<dbReference type="Proteomes" id="UP000050864">
    <property type="component" value="Unassembled WGS sequence"/>
</dbReference>
<evidence type="ECO:0000313" key="8">
    <source>
        <dbReference type="Proteomes" id="UP000050864"/>
    </source>
</evidence>
<dbReference type="EMBL" id="LDJI01000038">
    <property type="protein sequence ID" value="KRG62184.1"/>
    <property type="molecule type" value="Genomic_DNA"/>
</dbReference>
<evidence type="ECO:0000313" key="7">
    <source>
        <dbReference type="EMBL" id="KRG62184.1"/>
    </source>
</evidence>
<accession>A0A0R0CAI2</accession>
<dbReference type="GO" id="GO:0003677">
    <property type="term" value="F:DNA binding"/>
    <property type="evidence" value="ECO:0007669"/>
    <property type="project" value="InterPro"/>
</dbReference>
<evidence type="ECO:0000256" key="3">
    <source>
        <dbReference type="ARBA" id="ARBA00023082"/>
    </source>
</evidence>
<dbReference type="PATRIC" id="fig|405444.3.peg.2656"/>
<evidence type="ECO:0000259" key="5">
    <source>
        <dbReference type="Pfam" id="PF04542"/>
    </source>
</evidence>
<gene>
    <name evidence="7" type="ORF">ABB26_16975</name>
</gene>
<evidence type="ECO:0000256" key="2">
    <source>
        <dbReference type="ARBA" id="ARBA00023015"/>
    </source>
</evidence>
<feature type="domain" description="RNA polymerase sigma-70 region 2" evidence="5">
    <location>
        <begin position="8"/>
        <end position="73"/>
    </location>
</feature>
<dbReference type="SUPFAM" id="SSF88659">
    <property type="entry name" value="Sigma3 and sigma4 domains of RNA polymerase sigma factors"/>
    <property type="match status" value="1"/>
</dbReference>
<dbReference type="Gene3D" id="1.10.1740.10">
    <property type="match status" value="1"/>
</dbReference>
<evidence type="ECO:0000259" key="6">
    <source>
        <dbReference type="Pfam" id="PF08281"/>
    </source>
</evidence>
<dbReference type="Pfam" id="PF08281">
    <property type="entry name" value="Sigma70_r4_2"/>
    <property type="match status" value="1"/>
</dbReference>
<dbReference type="Pfam" id="PF04542">
    <property type="entry name" value="Sigma70_r2"/>
    <property type="match status" value="1"/>
</dbReference>
<keyword evidence="4" id="KW-0804">Transcription</keyword>
<dbReference type="InterPro" id="IPR007627">
    <property type="entry name" value="RNA_pol_sigma70_r2"/>
</dbReference>
<comment type="similarity">
    <text evidence="1">Belongs to the sigma-70 factor family. ECF subfamily.</text>
</comment>
<dbReference type="InterPro" id="IPR014284">
    <property type="entry name" value="RNA_pol_sigma-70_dom"/>
</dbReference>
<dbReference type="PANTHER" id="PTHR43133:SF45">
    <property type="entry name" value="RNA POLYMERASE ECF-TYPE SIGMA FACTOR"/>
    <property type="match status" value="1"/>
</dbReference>
<evidence type="ECO:0000256" key="4">
    <source>
        <dbReference type="ARBA" id="ARBA00023163"/>
    </source>
</evidence>
<dbReference type="PANTHER" id="PTHR43133">
    <property type="entry name" value="RNA POLYMERASE ECF-TYPE SIGMA FACTO"/>
    <property type="match status" value="1"/>
</dbReference>
<organism evidence="7 8">
    <name type="scientific">Stenotrophomonas humi</name>
    <dbReference type="NCBI Taxonomy" id="405444"/>
    <lineage>
        <taxon>Bacteria</taxon>
        <taxon>Pseudomonadati</taxon>
        <taxon>Pseudomonadota</taxon>
        <taxon>Gammaproteobacteria</taxon>
        <taxon>Lysobacterales</taxon>
        <taxon>Lysobacteraceae</taxon>
        <taxon>Stenotrophomonas</taxon>
    </lineage>
</organism>
<feature type="domain" description="RNA polymerase sigma factor 70 region 4 type 2" evidence="6">
    <location>
        <begin position="102"/>
        <end position="153"/>
    </location>
</feature>
<evidence type="ECO:0008006" key="9">
    <source>
        <dbReference type="Google" id="ProtNLM"/>
    </source>
</evidence>
<keyword evidence="2" id="KW-0805">Transcription regulation</keyword>
<dbReference type="AlphaFoldDB" id="A0A0R0CAI2"/>
<dbReference type="CDD" id="cd06171">
    <property type="entry name" value="Sigma70_r4"/>
    <property type="match status" value="1"/>
</dbReference>
<dbReference type="GO" id="GO:0016987">
    <property type="term" value="F:sigma factor activity"/>
    <property type="evidence" value="ECO:0007669"/>
    <property type="project" value="UniProtKB-KW"/>
</dbReference>
<comment type="caution">
    <text evidence="7">The sequence shown here is derived from an EMBL/GenBank/DDBJ whole genome shotgun (WGS) entry which is preliminary data.</text>
</comment>
<dbReference type="SUPFAM" id="SSF88946">
    <property type="entry name" value="Sigma2 domain of RNA polymerase sigma factors"/>
    <property type="match status" value="1"/>
</dbReference>
<protein>
    <recommendedName>
        <fullName evidence="9">RNA polymerase sigma70</fullName>
    </recommendedName>
</protein>
<dbReference type="InterPro" id="IPR013325">
    <property type="entry name" value="RNA_pol_sigma_r2"/>
</dbReference>
<dbReference type="NCBIfam" id="TIGR02937">
    <property type="entry name" value="sigma70-ECF"/>
    <property type="match status" value="1"/>
</dbReference>
<evidence type="ECO:0000256" key="1">
    <source>
        <dbReference type="ARBA" id="ARBA00010641"/>
    </source>
</evidence>
<proteinExistence type="inferred from homology"/>
<sequence>MHPLWSDVQLHLPRVWRTVRAYERDRSAQEDLVQEILLAVWQGLPRLRDPARLPAYMLRIAHNLGASHVRQAVRSTDRSPLDQEAMESIADASSDPGEVDTQWLLDALRLIPLPQRQVLLLQLEGFDYKEIAEMLGISTDNVGVRAHRARKALQEIHDGHQ</sequence>
<dbReference type="InterPro" id="IPR036388">
    <property type="entry name" value="WH-like_DNA-bd_sf"/>
</dbReference>